<name>A0A4Y3WH05_9PSEU</name>
<dbReference type="PANTHER" id="PTHR22946:SF9">
    <property type="entry name" value="POLYKETIDE TRANSFERASE AF380"/>
    <property type="match status" value="1"/>
</dbReference>
<evidence type="ECO:0000256" key="2">
    <source>
        <dbReference type="ARBA" id="ARBA00038115"/>
    </source>
</evidence>
<dbReference type="SUPFAM" id="SSF53474">
    <property type="entry name" value="alpha/beta-Hydrolases"/>
    <property type="match status" value="1"/>
</dbReference>
<gene>
    <name evidence="4" type="ORF">PHY01_05650</name>
</gene>
<dbReference type="Gene3D" id="3.40.50.1820">
    <property type="entry name" value="alpha/beta hydrolase"/>
    <property type="match status" value="1"/>
</dbReference>
<dbReference type="InterPro" id="IPR000073">
    <property type="entry name" value="AB_hydrolase_1"/>
</dbReference>
<proteinExistence type="inferred from homology"/>
<evidence type="ECO:0000256" key="1">
    <source>
        <dbReference type="ARBA" id="ARBA00022801"/>
    </source>
</evidence>
<evidence type="ECO:0000313" key="5">
    <source>
        <dbReference type="Proteomes" id="UP000320338"/>
    </source>
</evidence>
<keyword evidence="1 4" id="KW-0378">Hydrolase</keyword>
<dbReference type="RefSeq" id="WP_141276715.1">
    <property type="nucleotide sequence ID" value="NZ_BAAARZ010000025.1"/>
</dbReference>
<sequence length="306" mass="31827">MVTETGFDSHGTRCAAWYLRAGSDALTGPRGRPCVVMGHGFGATRDAGLLPFAERFAEAGADVLVFDYRGYGTSDGTPRQNVWHARHREDYHAAIAHARGLDGVDADRIVLWGSSYSGGHVVPVAAKDGQVAAVISQGAAMDGLAALLEIGRYAGIGQLLKLTGHALRDIAGALLGREPHLIPVVGPPGSLAAITAEGAETGYRSIMGPTFRNEMCARGALLIPLNRPVTAASRLRAPIFLVVAADDNIAPPAAVRAVAAKAGAGSEILELPSGHFDIYSGEMFERSAAAQVAFLQRTLRVGAAAG</sequence>
<dbReference type="Proteomes" id="UP000320338">
    <property type="component" value="Unassembled WGS sequence"/>
</dbReference>
<dbReference type="InterPro" id="IPR029058">
    <property type="entry name" value="AB_hydrolase_fold"/>
</dbReference>
<dbReference type="EMBL" id="BJNG01000005">
    <property type="protein sequence ID" value="GEC18282.1"/>
    <property type="molecule type" value="Genomic_DNA"/>
</dbReference>
<dbReference type="PANTHER" id="PTHR22946">
    <property type="entry name" value="DIENELACTONE HYDROLASE DOMAIN-CONTAINING PROTEIN-RELATED"/>
    <property type="match status" value="1"/>
</dbReference>
<accession>A0A4Y3WH05</accession>
<feature type="domain" description="AB hydrolase-1" evidence="3">
    <location>
        <begin position="34"/>
        <end position="139"/>
    </location>
</feature>
<dbReference type="InterPro" id="IPR050261">
    <property type="entry name" value="FrsA_esterase"/>
</dbReference>
<organism evidence="4 5">
    <name type="scientific">Pseudonocardia hydrocarbonoxydans</name>
    <dbReference type="NCBI Taxonomy" id="76726"/>
    <lineage>
        <taxon>Bacteria</taxon>
        <taxon>Bacillati</taxon>
        <taxon>Actinomycetota</taxon>
        <taxon>Actinomycetes</taxon>
        <taxon>Pseudonocardiales</taxon>
        <taxon>Pseudonocardiaceae</taxon>
        <taxon>Pseudonocardia</taxon>
    </lineage>
</organism>
<reference evidence="4 5" key="1">
    <citation type="submission" date="2019-06" db="EMBL/GenBank/DDBJ databases">
        <title>Whole genome shotgun sequence of Pseudonocardia hydrocarbonoxydans NBRC 14498.</title>
        <authorList>
            <person name="Hosoyama A."/>
            <person name="Uohara A."/>
            <person name="Ohji S."/>
            <person name="Ichikawa N."/>
        </authorList>
    </citation>
    <scope>NUCLEOTIDE SEQUENCE [LARGE SCALE GENOMIC DNA]</scope>
    <source>
        <strain evidence="4 5">NBRC 14498</strain>
    </source>
</reference>
<dbReference type="AlphaFoldDB" id="A0A4Y3WH05"/>
<comment type="similarity">
    <text evidence="2">Belongs to the AB hydrolase superfamily. FUS2 hydrolase family.</text>
</comment>
<comment type="caution">
    <text evidence="4">The sequence shown here is derived from an EMBL/GenBank/DDBJ whole genome shotgun (WGS) entry which is preliminary data.</text>
</comment>
<dbReference type="GO" id="GO:0052689">
    <property type="term" value="F:carboxylic ester hydrolase activity"/>
    <property type="evidence" value="ECO:0007669"/>
    <property type="project" value="UniProtKB-ARBA"/>
</dbReference>
<keyword evidence="5" id="KW-1185">Reference proteome</keyword>
<protein>
    <submittedName>
        <fullName evidence="4">Alpha/beta hydrolase</fullName>
    </submittedName>
</protein>
<evidence type="ECO:0000313" key="4">
    <source>
        <dbReference type="EMBL" id="GEC18282.1"/>
    </source>
</evidence>
<dbReference type="OrthoDB" id="5902829at2"/>
<evidence type="ECO:0000259" key="3">
    <source>
        <dbReference type="Pfam" id="PF00561"/>
    </source>
</evidence>
<dbReference type="Pfam" id="PF00561">
    <property type="entry name" value="Abhydrolase_1"/>
    <property type="match status" value="1"/>
</dbReference>